<proteinExistence type="predicted"/>
<feature type="transmembrane region" description="Helical" evidence="2">
    <location>
        <begin position="92"/>
        <end position="116"/>
    </location>
</feature>
<sequence length="457" mass="48958">MPRMKLEPERDKGYSTLQVDDRVSKDQSEKQVAVDGQGSLPEANNHGAADANLPYLVCDGDAPEVYPHQGGDLIPTDGGTKKGMICGMRRKTFRIVLVTVIVVIIGAAVGGVGGVLSSKSSDSDSSNNGADSRPSSGNDGDNSARNTTILEDSSLASVNYTDEYGYANYLVFYQLRNTSIYQSAWNSSNQEWIVSQVSNSSYEIKENTPLAANVYWFSDKRRDLHLYYLDPNNVINGFTSGNASVWVASGVSGRYTASNSSRLACIGKECADCYDANYIIYQDSNDALQWLSNGVLGWSQEQFPKGTPNVVEGSGMALGPVYGSMSSTKWVVLYVNSGGSLLRMVYNGTAWANETLPTSIPNSAAIAAFSVGYNGTDDFELQVLTTRSRSSSGGVSYTSTTDSGLEVNWSTGNTASLGNVMNSSGLAANQAGRVYGLVADIPVMNIYLSLSFSIRII</sequence>
<keyword evidence="4" id="KW-1185">Reference proteome</keyword>
<feature type="compositionally biased region" description="Low complexity" evidence="1">
    <location>
        <begin position="117"/>
        <end position="132"/>
    </location>
</feature>
<name>A0ABQ8G1T0_9PEZI</name>
<accession>A0ABQ8G1T0</accession>
<feature type="compositionally biased region" description="Basic and acidic residues" evidence="1">
    <location>
        <begin position="1"/>
        <end position="29"/>
    </location>
</feature>
<comment type="caution">
    <text evidence="3">The sequence shown here is derived from an EMBL/GenBank/DDBJ whole genome shotgun (WGS) entry which is preliminary data.</text>
</comment>
<keyword evidence="2" id="KW-0472">Membrane</keyword>
<feature type="region of interest" description="Disordered" evidence="1">
    <location>
        <begin position="1"/>
        <end position="47"/>
    </location>
</feature>
<feature type="region of interest" description="Disordered" evidence="1">
    <location>
        <begin position="117"/>
        <end position="146"/>
    </location>
</feature>
<evidence type="ECO:0000313" key="4">
    <source>
        <dbReference type="Proteomes" id="UP000774617"/>
    </source>
</evidence>
<evidence type="ECO:0000256" key="2">
    <source>
        <dbReference type="SAM" id="Phobius"/>
    </source>
</evidence>
<dbReference type="Proteomes" id="UP000774617">
    <property type="component" value="Unassembled WGS sequence"/>
</dbReference>
<evidence type="ECO:0000256" key="1">
    <source>
        <dbReference type="SAM" id="MobiDB-lite"/>
    </source>
</evidence>
<organism evidence="3 4">
    <name type="scientific">Macrophomina phaseolina</name>
    <dbReference type="NCBI Taxonomy" id="35725"/>
    <lineage>
        <taxon>Eukaryota</taxon>
        <taxon>Fungi</taxon>
        <taxon>Dikarya</taxon>
        <taxon>Ascomycota</taxon>
        <taxon>Pezizomycotina</taxon>
        <taxon>Dothideomycetes</taxon>
        <taxon>Dothideomycetes incertae sedis</taxon>
        <taxon>Botryosphaeriales</taxon>
        <taxon>Botryosphaeriaceae</taxon>
        <taxon>Macrophomina</taxon>
    </lineage>
</organism>
<dbReference type="Gene3D" id="2.120.10.70">
    <property type="entry name" value="Fucose-specific lectin"/>
    <property type="match status" value="1"/>
</dbReference>
<gene>
    <name evidence="3" type="ORF">B0J12DRAFT_674216</name>
</gene>
<protein>
    <recommendedName>
        <fullName evidence="5">Fucose-specific lectin</fullName>
    </recommendedName>
</protein>
<keyword evidence="2" id="KW-1133">Transmembrane helix</keyword>
<evidence type="ECO:0000313" key="3">
    <source>
        <dbReference type="EMBL" id="KAH7042223.1"/>
    </source>
</evidence>
<evidence type="ECO:0008006" key="5">
    <source>
        <dbReference type="Google" id="ProtNLM"/>
    </source>
</evidence>
<dbReference type="EMBL" id="JAGTJR010000026">
    <property type="protein sequence ID" value="KAH7042223.1"/>
    <property type="molecule type" value="Genomic_DNA"/>
</dbReference>
<feature type="non-terminal residue" evidence="3">
    <location>
        <position position="457"/>
    </location>
</feature>
<reference evidence="3 4" key="1">
    <citation type="journal article" date="2021" name="Nat. Commun.">
        <title>Genetic determinants of endophytism in the Arabidopsis root mycobiome.</title>
        <authorList>
            <person name="Mesny F."/>
            <person name="Miyauchi S."/>
            <person name="Thiergart T."/>
            <person name="Pickel B."/>
            <person name="Atanasova L."/>
            <person name="Karlsson M."/>
            <person name="Huettel B."/>
            <person name="Barry K.W."/>
            <person name="Haridas S."/>
            <person name="Chen C."/>
            <person name="Bauer D."/>
            <person name="Andreopoulos W."/>
            <person name="Pangilinan J."/>
            <person name="LaButti K."/>
            <person name="Riley R."/>
            <person name="Lipzen A."/>
            <person name="Clum A."/>
            <person name="Drula E."/>
            <person name="Henrissat B."/>
            <person name="Kohler A."/>
            <person name="Grigoriev I.V."/>
            <person name="Martin F.M."/>
            <person name="Hacquard S."/>
        </authorList>
    </citation>
    <scope>NUCLEOTIDE SEQUENCE [LARGE SCALE GENOMIC DNA]</scope>
    <source>
        <strain evidence="3 4">MPI-SDFR-AT-0080</strain>
    </source>
</reference>
<feature type="compositionally biased region" description="Polar residues" evidence="1">
    <location>
        <begin position="133"/>
        <end position="146"/>
    </location>
</feature>
<keyword evidence="2" id="KW-0812">Transmembrane</keyword>
<dbReference type="SUPFAM" id="SSF89372">
    <property type="entry name" value="Fucose-specific lectin"/>
    <property type="match status" value="1"/>
</dbReference>